<organism evidence="2 3">
    <name type="scientific">Streptomyces hirsutus</name>
    <dbReference type="NCBI Taxonomy" id="35620"/>
    <lineage>
        <taxon>Bacteria</taxon>
        <taxon>Bacillati</taxon>
        <taxon>Actinomycetota</taxon>
        <taxon>Actinomycetes</taxon>
        <taxon>Kitasatosporales</taxon>
        <taxon>Streptomycetaceae</taxon>
        <taxon>Streptomyces</taxon>
    </lineage>
</organism>
<keyword evidence="1" id="KW-1133">Transmembrane helix</keyword>
<dbReference type="Proteomes" id="UP001335325">
    <property type="component" value="Chromosome"/>
</dbReference>
<feature type="transmembrane region" description="Helical" evidence="1">
    <location>
        <begin position="71"/>
        <end position="91"/>
    </location>
</feature>
<dbReference type="GeneID" id="91546197"/>
<protein>
    <submittedName>
        <fullName evidence="2">Uncharacterized protein</fullName>
    </submittedName>
</protein>
<feature type="transmembrane region" description="Helical" evidence="1">
    <location>
        <begin position="9"/>
        <end position="29"/>
    </location>
</feature>
<keyword evidence="1" id="KW-0472">Membrane</keyword>
<accession>A0ABZ1GVY2</accession>
<feature type="transmembrane region" description="Helical" evidence="1">
    <location>
        <begin position="41"/>
        <end position="64"/>
    </location>
</feature>
<keyword evidence="3" id="KW-1185">Reference proteome</keyword>
<keyword evidence="1" id="KW-0812">Transmembrane</keyword>
<reference evidence="2 3" key="1">
    <citation type="submission" date="2022-10" db="EMBL/GenBank/DDBJ databases">
        <title>The complete genomes of actinobacterial strains from the NBC collection.</title>
        <authorList>
            <person name="Joergensen T.S."/>
            <person name="Alvarez Arevalo M."/>
            <person name="Sterndorff E.B."/>
            <person name="Faurdal D."/>
            <person name="Vuksanovic O."/>
            <person name="Mourched A.-S."/>
            <person name="Charusanti P."/>
            <person name="Shaw S."/>
            <person name="Blin K."/>
            <person name="Weber T."/>
        </authorList>
    </citation>
    <scope>NUCLEOTIDE SEQUENCE [LARGE SCALE GENOMIC DNA]</scope>
    <source>
        <strain evidence="2 3">NBC 01753</strain>
    </source>
</reference>
<name>A0ABZ1GVY2_9ACTN</name>
<dbReference type="EMBL" id="CP109134">
    <property type="protein sequence ID" value="WSD08933.1"/>
    <property type="molecule type" value="Genomic_DNA"/>
</dbReference>
<evidence type="ECO:0000313" key="3">
    <source>
        <dbReference type="Proteomes" id="UP001335325"/>
    </source>
</evidence>
<sequence length="195" mass="20972">MEMTVRRRVLGLVVAEGILMVAGLVGWWSSRPGGLLVVAQVLHHPVLFGLLVLVALTAAVIVGVQNLLFRSLVLVAAVLIGLLAVPISLFAGAGREVTMNEAAPDRSDLHLVVEEGAAMIDPLWWVYVDEGSGLTKRRWHVGYFNGDASTNALVEASWLGPDRVRLVTGGEEDTQVHLVDLTPVNGEPLRMLSRG</sequence>
<proteinExistence type="predicted"/>
<dbReference type="RefSeq" id="WP_326754754.1">
    <property type="nucleotide sequence ID" value="NZ_CP109134.1"/>
</dbReference>
<gene>
    <name evidence="2" type="ORF">OIE73_26505</name>
</gene>
<evidence type="ECO:0000313" key="2">
    <source>
        <dbReference type="EMBL" id="WSD08933.1"/>
    </source>
</evidence>
<evidence type="ECO:0000256" key="1">
    <source>
        <dbReference type="SAM" id="Phobius"/>
    </source>
</evidence>